<dbReference type="InterPro" id="IPR050600">
    <property type="entry name" value="SETD3_SETD6_MTase"/>
</dbReference>
<sequence>MKFDSCHKRMASSGAAALCGGVSFLWYTVVISMSSIQTAHAFTTITRSFQGHGTGIHNKERPMSSLSSSSSSSGVMGGTDVFEAWWKKSQGSLPPNLRHGSFESDTLRGLEYIPTESKDGKSDILTLPSSLVLSSPFITKDENDITREWDVSLSASLLNECLAGESSPMHGYCALLCQGVAFSEANPCPPWTAPNSLRHWTSSELKVLEQSSRGKKMIQALENQKSDWSKKYKALLQLDKKPAFTKEQFMWAMEAVHSRAFCGDFGFASNSILKKLSTVSIPFSFAACGFESLLLQKNEDNLPLTIIFGLIGLSPIIFKWLDGALMSGDSSSKGDAVLLPFIDSANHVEDAQSIIEFDPIKNAFSLSIGRKCLQTDNTENNAKKQLVISYGAKKDSELLLNYGFLPGLSSVQDGKENEYRQRLAQTFIDQKK</sequence>
<feature type="compositionally biased region" description="Low complexity" evidence="1">
    <location>
        <begin position="64"/>
        <end position="73"/>
    </location>
</feature>
<dbReference type="GO" id="GO:0016279">
    <property type="term" value="F:protein-lysine N-methyltransferase activity"/>
    <property type="evidence" value="ECO:0007669"/>
    <property type="project" value="TreeGrafter"/>
</dbReference>
<name>A0A7S2R0F5_9STRA</name>
<dbReference type="CDD" id="cd10527">
    <property type="entry name" value="SET_LSMT"/>
    <property type="match status" value="1"/>
</dbReference>
<organism evidence="2">
    <name type="scientific">Eucampia antarctica</name>
    <dbReference type="NCBI Taxonomy" id="49252"/>
    <lineage>
        <taxon>Eukaryota</taxon>
        <taxon>Sar</taxon>
        <taxon>Stramenopiles</taxon>
        <taxon>Ochrophyta</taxon>
        <taxon>Bacillariophyta</taxon>
        <taxon>Mediophyceae</taxon>
        <taxon>Biddulphiophycidae</taxon>
        <taxon>Hemiaulales</taxon>
        <taxon>Hemiaulaceae</taxon>
        <taxon>Eucampia</taxon>
    </lineage>
</organism>
<evidence type="ECO:0008006" key="3">
    <source>
        <dbReference type="Google" id="ProtNLM"/>
    </source>
</evidence>
<dbReference type="InterPro" id="IPR046341">
    <property type="entry name" value="SET_dom_sf"/>
</dbReference>
<proteinExistence type="predicted"/>
<evidence type="ECO:0000313" key="2">
    <source>
        <dbReference type="EMBL" id="CAD9657033.1"/>
    </source>
</evidence>
<dbReference type="EMBL" id="HBHI01001683">
    <property type="protein sequence ID" value="CAD9657033.1"/>
    <property type="molecule type" value="Transcribed_RNA"/>
</dbReference>
<dbReference type="PANTHER" id="PTHR13271">
    <property type="entry name" value="UNCHARACTERIZED PUTATIVE METHYLTRANSFERASE"/>
    <property type="match status" value="1"/>
</dbReference>
<dbReference type="Gene3D" id="3.90.1410.10">
    <property type="entry name" value="set domain protein methyltransferase, domain 1"/>
    <property type="match status" value="1"/>
</dbReference>
<dbReference type="AlphaFoldDB" id="A0A7S2R0F5"/>
<dbReference type="PANTHER" id="PTHR13271:SF154">
    <property type="entry name" value="GRIP DOMAIN-CONTAINING PROTEIN"/>
    <property type="match status" value="1"/>
</dbReference>
<accession>A0A7S2R0F5</accession>
<gene>
    <name evidence="2" type="ORF">EANT1437_LOCUS832</name>
</gene>
<feature type="region of interest" description="Disordered" evidence="1">
    <location>
        <begin position="53"/>
        <end position="74"/>
    </location>
</feature>
<dbReference type="SUPFAM" id="SSF82199">
    <property type="entry name" value="SET domain"/>
    <property type="match status" value="1"/>
</dbReference>
<evidence type="ECO:0000256" key="1">
    <source>
        <dbReference type="SAM" id="MobiDB-lite"/>
    </source>
</evidence>
<reference evidence="2" key="1">
    <citation type="submission" date="2021-01" db="EMBL/GenBank/DDBJ databases">
        <authorList>
            <person name="Corre E."/>
            <person name="Pelletier E."/>
            <person name="Niang G."/>
            <person name="Scheremetjew M."/>
            <person name="Finn R."/>
            <person name="Kale V."/>
            <person name="Holt S."/>
            <person name="Cochrane G."/>
            <person name="Meng A."/>
            <person name="Brown T."/>
            <person name="Cohen L."/>
        </authorList>
    </citation>
    <scope>NUCLEOTIDE SEQUENCE</scope>
    <source>
        <strain evidence="2">CCMP1452</strain>
    </source>
</reference>
<protein>
    <recommendedName>
        <fullName evidence="3">SET domain-containing protein</fullName>
    </recommendedName>
</protein>